<dbReference type="RefSeq" id="WP_180719904.1">
    <property type="nucleotide sequence ID" value="NZ_AP023174.1"/>
</dbReference>
<evidence type="ECO:0000256" key="1">
    <source>
        <dbReference type="ARBA" id="ARBA00023015"/>
    </source>
</evidence>
<accession>A0A7I8BKH9</accession>
<sequence>MGKIAVDLEAVLARRDRLGVSGSTQMRALAAGDGWSVMDVLCTFGPRDRPFEERHAGVCIAIVAAGAFGYRSAAGRELLTPGSLLLGNAGECFECGHRHAPGDRCVSFHYQPAYFEQLAADAGFARTDTLFRHGRMPPFRAFSGLIARACAGATERASCTVWNELAVELAGATLRATQADAKRRAITTSASAWSRVTQAVRLIDETPDAPHTLASLAQMCGLSDFYFLRTFQRVTGVTPHQYVLRARLRHAALRLADESTKIVDIALDSGFNDVSNFNHAFRVEFGMSPRVWRMQRGAAAIPVAPRHMVREA</sequence>
<keyword evidence="2" id="KW-0238">DNA-binding</keyword>
<dbReference type="InterPro" id="IPR050204">
    <property type="entry name" value="AraC_XylS_family_regulators"/>
</dbReference>
<organism evidence="5 6">
    <name type="scientific">Paraburkholderia largidicola</name>
    <dbReference type="NCBI Taxonomy" id="3014751"/>
    <lineage>
        <taxon>Bacteria</taxon>
        <taxon>Pseudomonadati</taxon>
        <taxon>Pseudomonadota</taxon>
        <taxon>Betaproteobacteria</taxon>
        <taxon>Burkholderiales</taxon>
        <taxon>Burkholderiaceae</taxon>
        <taxon>Paraburkholderia</taxon>
    </lineage>
</organism>
<feature type="domain" description="HTH araC/xylS-type" evidence="4">
    <location>
        <begin position="197"/>
        <end position="295"/>
    </location>
</feature>
<evidence type="ECO:0000259" key="4">
    <source>
        <dbReference type="PROSITE" id="PS01124"/>
    </source>
</evidence>
<dbReference type="GO" id="GO:0003700">
    <property type="term" value="F:DNA-binding transcription factor activity"/>
    <property type="evidence" value="ECO:0007669"/>
    <property type="project" value="InterPro"/>
</dbReference>
<dbReference type="PROSITE" id="PS01124">
    <property type="entry name" value="HTH_ARAC_FAMILY_2"/>
    <property type="match status" value="1"/>
</dbReference>
<dbReference type="GO" id="GO:0043565">
    <property type="term" value="F:sequence-specific DNA binding"/>
    <property type="evidence" value="ECO:0007669"/>
    <property type="project" value="InterPro"/>
</dbReference>
<dbReference type="KEGG" id="plad:PPGU16_20200"/>
<dbReference type="EMBL" id="AP023174">
    <property type="protein sequence ID" value="BCF88953.1"/>
    <property type="molecule type" value="Genomic_DNA"/>
</dbReference>
<keyword evidence="3" id="KW-0804">Transcription</keyword>
<evidence type="ECO:0000256" key="2">
    <source>
        <dbReference type="ARBA" id="ARBA00023125"/>
    </source>
</evidence>
<proteinExistence type="predicted"/>
<dbReference type="AlphaFoldDB" id="A0A7I8BKH9"/>
<dbReference type="InterPro" id="IPR018060">
    <property type="entry name" value="HTH_AraC"/>
</dbReference>
<protein>
    <submittedName>
        <fullName evidence="5">AraC family transcriptional regulator</fullName>
    </submittedName>
</protein>
<dbReference type="Gene3D" id="1.10.10.60">
    <property type="entry name" value="Homeodomain-like"/>
    <property type="match status" value="2"/>
</dbReference>
<dbReference type="SMART" id="SM00342">
    <property type="entry name" value="HTH_ARAC"/>
    <property type="match status" value="1"/>
</dbReference>
<dbReference type="Proteomes" id="UP000510888">
    <property type="component" value="Chromosome 1"/>
</dbReference>
<dbReference type="InterPro" id="IPR009057">
    <property type="entry name" value="Homeodomain-like_sf"/>
</dbReference>
<dbReference type="Pfam" id="PF12833">
    <property type="entry name" value="HTH_18"/>
    <property type="match status" value="1"/>
</dbReference>
<evidence type="ECO:0000313" key="6">
    <source>
        <dbReference type="Proteomes" id="UP000510888"/>
    </source>
</evidence>
<evidence type="ECO:0000256" key="3">
    <source>
        <dbReference type="ARBA" id="ARBA00023163"/>
    </source>
</evidence>
<gene>
    <name evidence="5" type="ORF">PPGU16_20200</name>
</gene>
<dbReference type="PANTHER" id="PTHR46796:SF14">
    <property type="entry name" value="TRANSCRIPTIONAL REGULATORY PROTEIN"/>
    <property type="match status" value="1"/>
</dbReference>
<dbReference type="PANTHER" id="PTHR46796">
    <property type="entry name" value="HTH-TYPE TRANSCRIPTIONAL ACTIVATOR RHAS-RELATED"/>
    <property type="match status" value="1"/>
</dbReference>
<evidence type="ECO:0000313" key="5">
    <source>
        <dbReference type="EMBL" id="BCF88953.1"/>
    </source>
</evidence>
<keyword evidence="1" id="KW-0805">Transcription regulation</keyword>
<reference evidence="5 6" key="1">
    <citation type="journal article" date="2020" name="Genes (Basel)">
        <title>Genomic Comparison of Insect Gut Symbionts from Divergent Burkholderia Subclades.</title>
        <authorList>
            <person name="Takeshita K."/>
            <person name="Kikuchi Y."/>
        </authorList>
    </citation>
    <scope>NUCLEOTIDE SEQUENCE [LARGE SCALE GENOMIC DNA]</scope>
    <source>
        <strain evidence="5 6">PGU16</strain>
    </source>
</reference>
<keyword evidence="6" id="KW-1185">Reference proteome</keyword>
<name>A0A7I8BKH9_9BURK</name>
<dbReference type="SUPFAM" id="SSF46689">
    <property type="entry name" value="Homeodomain-like"/>
    <property type="match status" value="2"/>
</dbReference>